<comment type="caution">
    <text evidence="12">The sequence shown here is derived from an EMBL/GenBank/DDBJ whole genome shotgun (WGS) entry which is preliminary data.</text>
</comment>
<dbReference type="SUPFAM" id="SSF52943">
    <property type="entry name" value="ATP synthase (F1-ATPase), gamma subunit"/>
    <property type="match status" value="1"/>
</dbReference>
<evidence type="ECO:0000256" key="11">
    <source>
        <dbReference type="HAMAP-Rule" id="MF_00815"/>
    </source>
</evidence>
<evidence type="ECO:0000256" key="8">
    <source>
        <dbReference type="ARBA" id="ARBA00023136"/>
    </source>
</evidence>
<evidence type="ECO:0000256" key="5">
    <source>
        <dbReference type="ARBA" id="ARBA00022475"/>
    </source>
</evidence>
<evidence type="ECO:0000256" key="7">
    <source>
        <dbReference type="ARBA" id="ARBA00023065"/>
    </source>
</evidence>
<comment type="function">
    <text evidence="1 11">Produces ATP from ADP in the presence of a proton gradient across the membrane. The gamma chain is believed to be important in regulating ATPase activity and the flow of protons through the CF(0) complex.</text>
</comment>
<gene>
    <name evidence="11 12" type="primary">atpG</name>
    <name evidence="12" type="ORF">D8787_07740</name>
</gene>
<dbReference type="Gene3D" id="1.10.287.80">
    <property type="entry name" value="ATP synthase, gamma subunit, helix hairpin domain"/>
    <property type="match status" value="1"/>
</dbReference>
<reference evidence="12 13" key="1">
    <citation type="submission" date="2018-11" db="EMBL/GenBank/DDBJ databases">
        <title>Species Designations Belie Phenotypic and Genotypic Heterogeneity in Oral Streptococci.</title>
        <authorList>
            <person name="Velsko I."/>
        </authorList>
    </citation>
    <scope>NUCLEOTIDE SEQUENCE [LARGE SCALE GENOMIC DNA]</scope>
    <source>
        <strain evidence="12 13">BCC17</strain>
    </source>
</reference>
<dbReference type="NCBIfam" id="NF004147">
    <property type="entry name" value="PRK05621.2-1"/>
    <property type="match status" value="1"/>
</dbReference>
<evidence type="ECO:0000256" key="4">
    <source>
        <dbReference type="ARBA" id="ARBA00022448"/>
    </source>
</evidence>
<comment type="subcellular location">
    <subcellularLocation>
        <location evidence="2 11">Cell membrane</location>
        <topology evidence="2 11">Peripheral membrane protein</topology>
    </subcellularLocation>
</comment>
<dbReference type="GO" id="GO:0005886">
    <property type="term" value="C:plasma membrane"/>
    <property type="evidence" value="ECO:0007669"/>
    <property type="project" value="UniProtKB-SubCell"/>
</dbReference>
<comment type="similarity">
    <text evidence="3 11">Belongs to the ATPase gamma chain family.</text>
</comment>
<dbReference type="EMBL" id="RJPX01000029">
    <property type="protein sequence ID" value="RSK02885.1"/>
    <property type="molecule type" value="Genomic_DNA"/>
</dbReference>
<dbReference type="InterPro" id="IPR000131">
    <property type="entry name" value="ATP_synth_F1_gsu"/>
</dbReference>
<dbReference type="PRINTS" id="PR00126">
    <property type="entry name" value="ATPASEGAMMA"/>
</dbReference>
<dbReference type="AlphaFoldDB" id="A0A3R9ML10"/>
<dbReference type="Gene3D" id="3.40.1380.10">
    <property type="match status" value="1"/>
</dbReference>
<protein>
    <recommendedName>
        <fullName evidence="11">ATP synthase gamma chain</fullName>
    </recommendedName>
    <alternativeName>
        <fullName evidence="11">ATP synthase F1 sector gamma subunit</fullName>
    </alternativeName>
    <alternativeName>
        <fullName evidence="11">F-ATPase gamma subunit</fullName>
    </alternativeName>
</protein>
<keyword evidence="10 11" id="KW-0066">ATP synthesis</keyword>
<sequence length="292" mass="32295">MAVSLNDIKTKIASTKNTSQITNAMQMVSAAKLGRSEEAARNFQVYAQKVRKLLTDILHGNGSGGSTNPMLISRPVKKTGYIVITSDRGLVGGYNSSILKAVMELKEEYHPDGTGFEMICIGGMGADFFKARGIQPLYELRGLADQPSFDEVRKIISKTVEMYQNELFDELYVCYNHHVNTLTSQMRVEQMLPIVDLDPNEADEEYSLTFELETSREEILEQLLPQFAESMIYGAIIDAKTAENAAGMTAMQTATDNAKKVINDLTIQYNRARQAAITQEITEIVAGASALE</sequence>
<evidence type="ECO:0000256" key="1">
    <source>
        <dbReference type="ARBA" id="ARBA00003456"/>
    </source>
</evidence>
<keyword evidence="4 11" id="KW-0813">Transport</keyword>
<keyword evidence="6 11" id="KW-0375">Hydrogen ion transport</keyword>
<dbReference type="PANTHER" id="PTHR11693">
    <property type="entry name" value="ATP SYNTHASE GAMMA CHAIN"/>
    <property type="match status" value="1"/>
</dbReference>
<proteinExistence type="inferred from homology"/>
<name>A0A3R9ML10_STRMT</name>
<dbReference type="PANTHER" id="PTHR11693:SF22">
    <property type="entry name" value="ATP SYNTHASE SUBUNIT GAMMA, MITOCHONDRIAL"/>
    <property type="match status" value="1"/>
</dbReference>
<dbReference type="GO" id="GO:0005524">
    <property type="term" value="F:ATP binding"/>
    <property type="evidence" value="ECO:0007669"/>
    <property type="project" value="UniProtKB-UniRule"/>
</dbReference>
<dbReference type="InterPro" id="IPR035968">
    <property type="entry name" value="ATP_synth_F1_ATPase_gsu"/>
</dbReference>
<evidence type="ECO:0000256" key="6">
    <source>
        <dbReference type="ARBA" id="ARBA00022781"/>
    </source>
</evidence>
<dbReference type="GO" id="GO:0042777">
    <property type="term" value="P:proton motive force-driven plasma membrane ATP synthesis"/>
    <property type="evidence" value="ECO:0007669"/>
    <property type="project" value="UniProtKB-UniRule"/>
</dbReference>
<evidence type="ECO:0000256" key="9">
    <source>
        <dbReference type="ARBA" id="ARBA00023196"/>
    </source>
</evidence>
<dbReference type="HAMAP" id="MF_00815">
    <property type="entry name" value="ATP_synth_gamma_bact"/>
    <property type="match status" value="1"/>
</dbReference>
<dbReference type="FunFam" id="3.40.1380.10:FF:000002">
    <property type="entry name" value="ATP synthase gamma chain"/>
    <property type="match status" value="1"/>
</dbReference>
<dbReference type="NCBIfam" id="TIGR01146">
    <property type="entry name" value="ATPsyn_F1gamma"/>
    <property type="match status" value="1"/>
</dbReference>
<dbReference type="GO" id="GO:0045259">
    <property type="term" value="C:proton-transporting ATP synthase complex"/>
    <property type="evidence" value="ECO:0007669"/>
    <property type="project" value="UniProtKB-KW"/>
</dbReference>
<dbReference type="Pfam" id="PF00231">
    <property type="entry name" value="ATP-synt"/>
    <property type="match status" value="1"/>
</dbReference>
<dbReference type="GO" id="GO:0046933">
    <property type="term" value="F:proton-transporting ATP synthase activity, rotational mechanism"/>
    <property type="evidence" value="ECO:0007669"/>
    <property type="project" value="UniProtKB-UniRule"/>
</dbReference>
<comment type="subunit">
    <text evidence="11">F-type ATPases have 2 components, CF(1) - the catalytic core - and CF(0) - the membrane proton channel. CF(1) has five subunits: alpha(3), beta(3), gamma(1), delta(1), epsilon(1). CF(0) has three main subunits: a, b and c.</text>
</comment>
<dbReference type="CDD" id="cd12151">
    <property type="entry name" value="F1-ATPase_gamma"/>
    <property type="match status" value="1"/>
</dbReference>
<evidence type="ECO:0000256" key="3">
    <source>
        <dbReference type="ARBA" id="ARBA00007681"/>
    </source>
</evidence>
<keyword evidence="7 11" id="KW-0406">Ion transport</keyword>
<evidence type="ECO:0000256" key="10">
    <source>
        <dbReference type="ARBA" id="ARBA00023310"/>
    </source>
</evidence>
<organism evidence="12 13">
    <name type="scientific">Streptococcus mitis</name>
    <dbReference type="NCBI Taxonomy" id="28037"/>
    <lineage>
        <taxon>Bacteria</taxon>
        <taxon>Bacillati</taxon>
        <taxon>Bacillota</taxon>
        <taxon>Bacilli</taxon>
        <taxon>Lactobacillales</taxon>
        <taxon>Streptococcaceae</taxon>
        <taxon>Streptococcus</taxon>
        <taxon>Streptococcus mitis group</taxon>
    </lineage>
</organism>
<accession>A0A3R9ML10</accession>
<keyword evidence="8 11" id="KW-0472">Membrane</keyword>
<evidence type="ECO:0000313" key="12">
    <source>
        <dbReference type="EMBL" id="RSK02885.1"/>
    </source>
</evidence>
<keyword evidence="9 11" id="KW-0139">CF(1)</keyword>
<evidence type="ECO:0000313" key="13">
    <source>
        <dbReference type="Proteomes" id="UP000277819"/>
    </source>
</evidence>
<dbReference type="Proteomes" id="UP000277819">
    <property type="component" value="Unassembled WGS sequence"/>
</dbReference>
<evidence type="ECO:0000256" key="2">
    <source>
        <dbReference type="ARBA" id="ARBA00004202"/>
    </source>
</evidence>
<dbReference type="PROSITE" id="PS00153">
    <property type="entry name" value="ATPASE_GAMMA"/>
    <property type="match status" value="1"/>
</dbReference>
<dbReference type="InterPro" id="IPR023632">
    <property type="entry name" value="ATP_synth_F1_gsu_CS"/>
</dbReference>
<dbReference type="RefSeq" id="WP_125422725.1">
    <property type="nucleotide sequence ID" value="NZ_RJPX01000029.1"/>
</dbReference>
<keyword evidence="5 11" id="KW-1003">Cell membrane</keyword>